<dbReference type="EMBL" id="QXFI01000026">
    <property type="protein sequence ID" value="RIV44015.1"/>
    <property type="molecule type" value="Genomic_DNA"/>
</dbReference>
<keyword evidence="4" id="KW-1185">Reference proteome</keyword>
<proteinExistence type="predicted"/>
<evidence type="ECO:0000313" key="4">
    <source>
        <dbReference type="Proteomes" id="UP000321621"/>
    </source>
</evidence>
<sequence length="130" mass="15343">MIVKNSFLIFKNDFKHRTWLDWIQSHIMYAPPPFRFKGSVTFDANGISFVGFDIFHDTEVQFNIPKAEIEQLYHGYDETFSTFQTRGSGTTWAPIRFKFAHENPLYLISEFNGVYSANEELFEELKLWLS</sequence>
<organism evidence="1 3">
    <name type="scientific">Flagellimonas pelagia</name>
    <dbReference type="NCBI Taxonomy" id="2306998"/>
    <lineage>
        <taxon>Bacteria</taxon>
        <taxon>Pseudomonadati</taxon>
        <taxon>Bacteroidota</taxon>
        <taxon>Flavobacteriia</taxon>
        <taxon>Flavobacteriales</taxon>
        <taxon>Flavobacteriaceae</taxon>
        <taxon>Flagellimonas</taxon>
    </lineage>
</organism>
<dbReference type="Proteomes" id="UP000266691">
    <property type="component" value="Unassembled WGS sequence"/>
</dbReference>
<dbReference type="EMBL" id="VNWK01000026">
    <property type="protein sequence ID" value="TXJ93919.1"/>
    <property type="molecule type" value="Genomic_DNA"/>
</dbReference>
<gene>
    <name evidence="1" type="ORF">D2V05_10990</name>
    <name evidence="2" type="ORF">FQ017_10880</name>
</gene>
<name>A0A3A1NH40_9FLAO</name>
<comment type="caution">
    <text evidence="1">The sequence shown here is derived from an EMBL/GenBank/DDBJ whole genome shotgun (WGS) entry which is preliminary data.</text>
</comment>
<dbReference type="OrthoDB" id="793520at2"/>
<reference evidence="2 4" key="2">
    <citation type="submission" date="2019-07" db="EMBL/GenBank/DDBJ databases">
        <title>Draft genome of two Muricauda strains isolated from deep sea.</title>
        <authorList>
            <person name="Sun C."/>
        </authorList>
    </citation>
    <scope>NUCLEOTIDE SEQUENCE [LARGE SCALE GENOMIC DNA]</scope>
    <source>
        <strain evidence="2 4">72</strain>
    </source>
</reference>
<dbReference type="Proteomes" id="UP000321621">
    <property type="component" value="Unassembled WGS sequence"/>
</dbReference>
<evidence type="ECO:0000313" key="1">
    <source>
        <dbReference type="EMBL" id="RIV44015.1"/>
    </source>
</evidence>
<evidence type="ECO:0000313" key="2">
    <source>
        <dbReference type="EMBL" id="TXJ93919.1"/>
    </source>
</evidence>
<accession>A0A3A1NH40</accession>
<dbReference type="AlphaFoldDB" id="A0A3A1NH40"/>
<reference evidence="1 3" key="1">
    <citation type="submission" date="2018-08" db="EMBL/GenBank/DDBJ databases">
        <title>Proposal of Muricauda 72 sp.nov. and Muricauda NH166 sp.nov., isolated from seawater.</title>
        <authorList>
            <person name="Cheng H."/>
            <person name="Wu Y.-H."/>
            <person name="Guo L.-L."/>
            <person name="Xu X.-W."/>
        </authorList>
    </citation>
    <scope>NUCLEOTIDE SEQUENCE [LARGE SCALE GENOMIC DNA]</scope>
    <source>
        <strain evidence="1 3">72</strain>
    </source>
</reference>
<evidence type="ECO:0000313" key="3">
    <source>
        <dbReference type="Proteomes" id="UP000266691"/>
    </source>
</evidence>
<dbReference type="RefSeq" id="WP_119647676.1">
    <property type="nucleotide sequence ID" value="NZ_QXFI01000026.1"/>
</dbReference>
<protein>
    <submittedName>
        <fullName evidence="1">Uncharacterized protein</fullName>
    </submittedName>
</protein>